<dbReference type="EMBL" id="RKHY01000001">
    <property type="protein sequence ID" value="ROS40516.1"/>
    <property type="molecule type" value="Genomic_DNA"/>
</dbReference>
<evidence type="ECO:0000256" key="8">
    <source>
        <dbReference type="SAM" id="Phobius"/>
    </source>
</evidence>
<evidence type="ECO:0000256" key="6">
    <source>
        <dbReference type="ARBA" id="ARBA00023136"/>
    </source>
</evidence>
<dbReference type="RefSeq" id="WP_123684058.1">
    <property type="nucleotide sequence ID" value="NZ_CBDRBK010000001.1"/>
</dbReference>
<comment type="caution">
    <text evidence="10">The sequence shown here is derived from an EMBL/GenBank/DDBJ whole genome shotgun (WGS) entry which is preliminary data.</text>
</comment>
<evidence type="ECO:0000256" key="5">
    <source>
        <dbReference type="ARBA" id="ARBA00022989"/>
    </source>
</evidence>
<keyword evidence="3" id="KW-1003">Cell membrane</keyword>
<keyword evidence="4 8" id="KW-0812">Transmembrane</keyword>
<protein>
    <submittedName>
        <fullName evidence="10">Subunit length determinant protein</fullName>
    </submittedName>
</protein>
<feature type="transmembrane region" description="Helical" evidence="8">
    <location>
        <begin position="29"/>
        <end position="47"/>
    </location>
</feature>
<feature type="domain" description="Polysaccharide chain length determinant N-terminal" evidence="9">
    <location>
        <begin position="14"/>
        <end position="93"/>
    </location>
</feature>
<evidence type="ECO:0000313" key="11">
    <source>
        <dbReference type="Proteomes" id="UP000274843"/>
    </source>
</evidence>
<comment type="similarity">
    <text evidence="2">Belongs to the CpsC/CapA family.</text>
</comment>
<evidence type="ECO:0000256" key="1">
    <source>
        <dbReference type="ARBA" id="ARBA00004651"/>
    </source>
</evidence>
<name>A0A3N2GV42_9PSEU</name>
<keyword evidence="11" id="KW-1185">Reference proteome</keyword>
<dbReference type="GO" id="GO:0005886">
    <property type="term" value="C:plasma membrane"/>
    <property type="evidence" value="ECO:0007669"/>
    <property type="project" value="UniProtKB-SubCell"/>
</dbReference>
<evidence type="ECO:0000256" key="3">
    <source>
        <dbReference type="ARBA" id="ARBA00022475"/>
    </source>
</evidence>
<accession>A0A3N2GV42</accession>
<dbReference type="Proteomes" id="UP000274843">
    <property type="component" value="Unassembled WGS sequence"/>
</dbReference>
<evidence type="ECO:0000259" key="9">
    <source>
        <dbReference type="Pfam" id="PF02706"/>
    </source>
</evidence>
<comment type="subcellular location">
    <subcellularLocation>
        <location evidence="1">Cell membrane</location>
        <topology evidence="1">Multi-pass membrane protein</topology>
    </subcellularLocation>
</comment>
<evidence type="ECO:0000256" key="2">
    <source>
        <dbReference type="ARBA" id="ARBA00006683"/>
    </source>
</evidence>
<dbReference type="PANTHER" id="PTHR32309">
    <property type="entry name" value="TYROSINE-PROTEIN KINASE"/>
    <property type="match status" value="1"/>
</dbReference>
<dbReference type="AlphaFoldDB" id="A0A3N2GV42"/>
<proteinExistence type="inferred from homology"/>
<evidence type="ECO:0000256" key="7">
    <source>
        <dbReference type="SAM" id="MobiDB-lite"/>
    </source>
</evidence>
<keyword evidence="5 8" id="KW-1133">Transmembrane helix</keyword>
<feature type="region of interest" description="Disordered" evidence="7">
    <location>
        <begin position="510"/>
        <end position="533"/>
    </location>
</feature>
<organism evidence="10 11">
    <name type="scientific">Amycolatopsis thermoflava</name>
    <dbReference type="NCBI Taxonomy" id="84480"/>
    <lineage>
        <taxon>Bacteria</taxon>
        <taxon>Bacillati</taxon>
        <taxon>Actinomycetota</taxon>
        <taxon>Actinomycetes</taxon>
        <taxon>Pseudonocardiales</taxon>
        <taxon>Pseudonocardiaceae</taxon>
        <taxon>Amycolatopsis</taxon>
        <taxon>Amycolatopsis methanolica group</taxon>
    </lineage>
</organism>
<dbReference type="GeneID" id="301844241"/>
<evidence type="ECO:0000256" key="4">
    <source>
        <dbReference type="ARBA" id="ARBA00022692"/>
    </source>
</evidence>
<dbReference type="InterPro" id="IPR050445">
    <property type="entry name" value="Bact_polysacc_biosynth/exp"/>
</dbReference>
<keyword evidence="6 8" id="KW-0472">Membrane</keyword>
<gene>
    <name evidence="10" type="ORF">EDD35_2853</name>
</gene>
<sequence length="533" mass="55884">MTTPDSNQNTQPLLDLQRVLIAIRRRRRLWLSAAVLGLLAGAALAVVSPTPPTAVTRLLVLHAEDAPNDSGTLIKTDVAILETTRIAGAALQRLGSSEPPEKFVKSYTGAGLTNNVLELQVTARSYGEAVAKAQALADAFIADHGQRMQAAADAEAQALLGQRDQIQTELTEVDRQIASSASRNSQIGPAELQSLYARRADLTSRVSDFTNQANEAKIGTPQLAAGTQIVDAPRAVVESPLTPMVTNAGIGLGFGLVAGLGLAAVMSVVRDRPLLRREIATHLGASVIAQLPKPRRGPWGGAAAQRDRVAATLARAVGESGNVSVLELGCPRVAAMLALDVARHLDGPVVVVDDLPHRDVTALSGEVGEGVRVVDGSTAEKARIGVGSVSPGTAWTDLRRLGAETVLVVRAGKADAAWLHTVARQLADLGIPIIGIVLVAPDPRDRTDGTLWDGLHTALRGRAAFAEARPANGSANVDDHPTKWFAPIPSSAGRGEQTVTLQPVHADLPTKQFTPVDAPEAHVNGKLPLDREG</sequence>
<dbReference type="InterPro" id="IPR003856">
    <property type="entry name" value="LPS_length_determ_N"/>
</dbReference>
<evidence type="ECO:0000313" key="10">
    <source>
        <dbReference type="EMBL" id="ROS40516.1"/>
    </source>
</evidence>
<dbReference type="Pfam" id="PF02706">
    <property type="entry name" value="Wzz"/>
    <property type="match status" value="1"/>
</dbReference>
<reference evidence="10 11" key="1">
    <citation type="submission" date="2018-11" db="EMBL/GenBank/DDBJ databases">
        <title>Sequencing the genomes of 1000 actinobacteria strains.</title>
        <authorList>
            <person name="Klenk H.-P."/>
        </authorList>
    </citation>
    <scope>NUCLEOTIDE SEQUENCE [LARGE SCALE GENOMIC DNA]</scope>
    <source>
        <strain evidence="10 11">DSM 44348</strain>
    </source>
</reference>
<dbReference type="PANTHER" id="PTHR32309:SF31">
    <property type="entry name" value="CAPSULAR EXOPOLYSACCHARIDE FAMILY"/>
    <property type="match status" value="1"/>
</dbReference>